<dbReference type="SUPFAM" id="SSF90257">
    <property type="entry name" value="Myosin rod fragments"/>
    <property type="match status" value="1"/>
</dbReference>
<accession>A0A9D5BW71</accession>
<keyword evidence="4" id="KW-1185">Reference proteome</keyword>
<sequence length="242" mass="26811">MPRVKSLDIPVAEPVPRFEEKPEDDVLVLDVPEGRTRDPAVEIEQMCAQYTEKINSVVLPRLDDAEAGASLSSMKVSATRETSRMEESHRTNPTKAARAVGTLRTDKLDVENKELKATLAQMSDDLKNVTEERNQAAEEVAKTRGTLDSSTSQCTKLVVRKVKLKSKINSLSKEIDGLKDAQGEAKKTRKSIEDRCTLAEKDCLTAKEDVERLSSELTTTKKLIASLEQDKSDPLKDVEGKN</sequence>
<dbReference type="AlphaFoldDB" id="A0A9D5BW71"/>
<evidence type="ECO:0000313" key="4">
    <source>
        <dbReference type="Proteomes" id="UP001085076"/>
    </source>
</evidence>
<feature type="compositionally biased region" description="Basic and acidic residues" evidence="2">
    <location>
        <begin position="81"/>
        <end position="90"/>
    </location>
</feature>
<feature type="coiled-coil region" evidence="1">
    <location>
        <begin position="105"/>
        <end position="181"/>
    </location>
</feature>
<feature type="region of interest" description="Disordered" evidence="2">
    <location>
        <begin position="1"/>
        <end position="20"/>
    </location>
</feature>
<dbReference type="Proteomes" id="UP001085076">
    <property type="component" value="Miscellaneous, Linkage group lg10"/>
</dbReference>
<dbReference type="Gene3D" id="1.10.287.1490">
    <property type="match status" value="1"/>
</dbReference>
<dbReference type="EMBL" id="JAGGNH010000010">
    <property type="protein sequence ID" value="KAJ0962062.1"/>
    <property type="molecule type" value="Genomic_DNA"/>
</dbReference>
<comment type="caution">
    <text evidence="3">The sequence shown here is derived from an EMBL/GenBank/DDBJ whole genome shotgun (WGS) entry which is preliminary data.</text>
</comment>
<evidence type="ECO:0000256" key="2">
    <source>
        <dbReference type="SAM" id="MobiDB-lite"/>
    </source>
</evidence>
<proteinExistence type="predicted"/>
<evidence type="ECO:0000256" key="1">
    <source>
        <dbReference type="SAM" id="Coils"/>
    </source>
</evidence>
<organism evidence="3 4">
    <name type="scientific">Dioscorea zingiberensis</name>
    <dbReference type="NCBI Taxonomy" id="325984"/>
    <lineage>
        <taxon>Eukaryota</taxon>
        <taxon>Viridiplantae</taxon>
        <taxon>Streptophyta</taxon>
        <taxon>Embryophyta</taxon>
        <taxon>Tracheophyta</taxon>
        <taxon>Spermatophyta</taxon>
        <taxon>Magnoliopsida</taxon>
        <taxon>Liliopsida</taxon>
        <taxon>Dioscoreales</taxon>
        <taxon>Dioscoreaceae</taxon>
        <taxon>Dioscorea</taxon>
    </lineage>
</organism>
<protein>
    <submittedName>
        <fullName evidence="3">Uncharacterized protein</fullName>
    </submittedName>
</protein>
<reference evidence="3" key="2">
    <citation type="journal article" date="2022" name="Hortic Res">
        <title>The genome of Dioscorea zingiberensis sheds light on the biosynthesis, origin and evolution of the medicinally important diosgenin saponins.</title>
        <authorList>
            <person name="Li Y."/>
            <person name="Tan C."/>
            <person name="Li Z."/>
            <person name="Guo J."/>
            <person name="Li S."/>
            <person name="Chen X."/>
            <person name="Wang C."/>
            <person name="Dai X."/>
            <person name="Yang H."/>
            <person name="Song W."/>
            <person name="Hou L."/>
            <person name="Xu J."/>
            <person name="Tong Z."/>
            <person name="Xu A."/>
            <person name="Yuan X."/>
            <person name="Wang W."/>
            <person name="Yang Q."/>
            <person name="Chen L."/>
            <person name="Sun Z."/>
            <person name="Wang K."/>
            <person name="Pan B."/>
            <person name="Chen J."/>
            <person name="Bao Y."/>
            <person name="Liu F."/>
            <person name="Qi X."/>
            <person name="Gang D.R."/>
            <person name="Wen J."/>
            <person name="Li J."/>
        </authorList>
    </citation>
    <scope>NUCLEOTIDE SEQUENCE</scope>
    <source>
        <strain evidence="3">Dzin_1.0</strain>
    </source>
</reference>
<reference evidence="3" key="1">
    <citation type="submission" date="2021-03" db="EMBL/GenBank/DDBJ databases">
        <authorList>
            <person name="Li Z."/>
            <person name="Yang C."/>
        </authorList>
    </citation>
    <scope>NUCLEOTIDE SEQUENCE</scope>
    <source>
        <strain evidence="3">Dzin_1.0</strain>
        <tissue evidence="3">Leaf</tissue>
    </source>
</reference>
<name>A0A9D5BW71_9LILI</name>
<feature type="region of interest" description="Disordered" evidence="2">
    <location>
        <begin position="70"/>
        <end position="105"/>
    </location>
</feature>
<keyword evidence="1" id="KW-0175">Coiled coil</keyword>
<gene>
    <name evidence="3" type="ORF">J5N97_029890</name>
</gene>
<evidence type="ECO:0000313" key="3">
    <source>
        <dbReference type="EMBL" id="KAJ0962062.1"/>
    </source>
</evidence>
<feature type="compositionally biased region" description="Polar residues" evidence="2">
    <location>
        <begin position="70"/>
        <end position="80"/>
    </location>
</feature>